<protein>
    <submittedName>
        <fullName evidence="2">Uncharacterized protein</fullName>
    </submittedName>
</protein>
<dbReference type="AlphaFoldDB" id="K2MEM3"/>
<proteinExistence type="predicted"/>
<dbReference type="STRING" id="391937.NA2_10168"/>
<name>K2MEM3_9HYPH</name>
<gene>
    <name evidence="2" type="ORF">NA2_10168</name>
</gene>
<sequence length="253" mass="25787">MIFPLLARSCSAGRVSAPATALSLALAVTLAGPLAAHEIESPANAGVEPAFDIRRAGAAATERLMTFSMELSGEAGSVKPAATGALPGAGVAAYVWPTGLDPEVAGFEKASGILALAVTAHPDFDDTPLFDENGDGDPANDGADWHSHWVVLEKAEPCKAGYKVRDVSPGVDALPATAPMLPIALDSPGMSPRLDGRIVRITVPVADGADVAFDAVTAELRVHPEGKTPLLCVTGVHDIASGDLSLPGRATSE</sequence>
<evidence type="ECO:0000313" key="3">
    <source>
        <dbReference type="Proteomes" id="UP000006786"/>
    </source>
</evidence>
<keyword evidence="1" id="KW-0732">Signal</keyword>
<organism evidence="2 3">
    <name type="scientific">Nitratireductor pacificus pht-3B</name>
    <dbReference type="NCBI Taxonomy" id="391937"/>
    <lineage>
        <taxon>Bacteria</taxon>
        <taxon>Pseudomonadati</taxon>
        <taxon>Pseudomonadota</taxon>
        <taxon>Alphaproteobacteria</taxon>
        <taxon>Hyphomicrobiales</taxon>
        <taxon>Phyllobacteriaceae</taxon>
        <taxon>Nitratireductor</taxon>
    </lineage>
</organism>
<dbReference type="Proteomes" id="UP000006786">
    <property type="component" value="Unassembled WGS sequence"/>
</dbReference>
<dbReference type="PATRIC" id="fig|391937.3.peg.2098"/>
<dbReference type="eggNOG" id="ENOG502Z8GW">
    <property type="taxonomic scope" value="Bacteria"/>
</dbReference>
<comment type="caution">
    <text evidence="2">The sequence shown here is derived from an EMBL/GenBank/DDBJ whole genome shotgun (WGS) entry which is preliminary data.</text>
</comment>
<accession>K2MEM3</accession>
<reference evidence="2 3" key="1">
    <citation type="journal article" date="2012" name="J. Bacteriol.">
        <title>Genome Sequence of Nitratireductor pacificus Type Strain pht-3B.</title>
        <authorList>
            <person name="Lai Q."/>
            <person name="Li G."/>
            <person name="Shao Z."/>
        </authorList>
    </citation>
    <scope>NUCLEOTIDE SEQUENCE [LARGE SCALE GENOMIC DNA]</scope>
    <source>
        <strain evidence="3">pht-3B</strain>
    </source>
</reference>
<evidence type="ECO:0000256" key="1">
    <source>
        <dbReference type="SAM" id="SignalP"/>
    </source>
</evidence>
<dbReference type="RefSeq" id="WP_008596636.1">
    <property type="nucleotide sequence ID" value="NZ_AMRM01000009.1"/>
</dbReference>
<evidence type="ECO:0000313" key="2">
    <source>
        <dbReference type="EMBL" id="EKF19140.1"/>
    </source>
</evidence>
<feature type="signal peptide" evidence="1">
    <location>
        <begin position="1"/>
        <end position="21"/>
    </location>
</feature>
<dbReference type="EMBL" id="AMRM01000009">
    <property type="protein sequence ID" value="EKF19140.1"/>
    <property type="molecule type" value="Genomic_DNA"/>
</dbReference>
<keyword evidence="3" id="KW-1185">Reference proteome</keyword>
<feature type="chain" id="PRO_5003861165" evidence="1">
    <location>
        <begin position="22"/>
        <end position="253"/>
    </location>
</feature>